<reference evidence="3" key="2">
    <citation type="journal article" date="2014" name="ISME J.">
        <title>Microbial stratification in low pH oxic and suboxic macroscopic growths along an acid mine drainage.</title>
        <authorList>
            <person name="Mendez-Garcia C."/>
            <person name="Mesa V."/>
            <person name="Sprenger R.R."/>
            <person name="Richter M."/>
            <person name="Diez M.S."/>
            <person name="Solano J."/>
            <person name="Bargiela R."/>
            <person name="Golyshina O.V."/>
            <person name="Manteca A."/>
            <person name="Ramos J.L."/>
            <person name="Gallego J.R."/>
            <person name="Llorente I."/>
            <person name="Martins Dos Santos V.A."/>
            <person name="Jensen O.N."/>
            <person name="Pelaez A.I."/>
            <person name="Sanchez J."/>
            <person name="Ferrer M."/>
        </authorList>
    </citation>
    <scope>NUCLEOTIDE SEQUENCE</scope>
</reference>
<gene>
    <name evidence="3" type="ORF">B1B_12144</name>
</gene>
<dbReference type="Gene3D" id="3.90.600.20">
    <property type="match status" value="1"/>
</dbReference>
<dbReference type="AlphaFoldDB" id="T0ZT15"/>
<dbReference type="PANTHER" id="PTHR40705">
    <property type="entry name" value="TRNA(ILE2) 2-AGMATINYLCYTIDINE SYNTHETASE TIAS"/>
    <property type="match status" value="1"/>
</dbReference>
<dbReference type="EMBL" id="AUZY01007940">
    <property type="protein sequence ID" value="EQD47833.1"/>
    <property type="molecule type" value="Genomic_DNA"/>
</dbReference>
<name>T0ZT15_9ZZZZ</name>
<sequence length="238" mass="27011">HDILDCEDIAEHAWKIVIQDARIDDEKTNPGLIVARERPDASFYMQAVRSVVSLDTVLEKIRELQLVHRFAKNGRGLIGALSALSWPAERSTYELIVYDAPAPPVLPYDLKRKVATFADQFAGTFNNFDSENRHAAMFPSPRTPVLCGIRTSDPSDIIDFPEQMSQRFNVNYTGYLLFQTNQATDDHYQHKFSNFEELSSYAFNAVVSTKPSSIPGSHWFFNYLFSGKEYTAAIFEPS</sequence>
<accession>T0ZT15</accession>
<dbReference type="InterPro" id="IPR053870">
    <property type="entry name" value="TiaS-like_TCKD"/>
</dbReference>
<dbReference type="PANTHER" id="PTHR40705:SF2">
    <property type="entry name" value="DUF1743 DOMAIN-CONTAINING PROTEIN"/>
    <property type="match status" value="1"/>
</dbReference>
<dbReference type="InterPro" id="IPR013696">
    <property type="entry name" value="TiaS_FLD"/>
</dbReference>
<comment type="caution">
    <text evidence="3">The sequence shown here is derived from an EMBL/GenBank/DDBJ whole genome shotgun (WGS) entry which is preliminary data.</text>
</comment>
<evidence type="ECO:0000259" key="2">
    <source>
        <dbReference type="Pfam" id="PF22641"/>
    </source>
</evidence>
<dbReference type="Pfam" id="PF22641">
    <property type="entry name" value="TiaS_TCKD"/>
    <property type="match status" value="1"/>
</dbReference>
<feature type="non-terminal residue" evidence="3">
    <location>
        <position position="1"/>
    </location>
</feature>
<reference evidence="3" key="1">
    <citation type="submission" date="2013-08" db="EMBL/GenBank/DDBJ databases">
        <authorList>
            <person name="Mendez C."/>
            <person name="Richter M."/>
            <person name="Ferrer M."/>
            <person name="Sanchez J."/>
        </authorList>
    </citation>
    <scope>NUCLEOTIDE SEQUENCE</scope>
</reference>
<feature type="non-terminal residue" evidence="3">
    <location>
        <position position="238"/>
    </location>
</feature>
<proteinExistence type="predicted"/>
<dbReference type="Pfam" id="PF08489">
    <property type="entry name" value="TiaS_FLD"/>
    <property type="match status" value="1"/>
</dbReference>
<feature type="domain" description="TiaS-like TCKD" evidence="2">
    <location>
        <begin position="6"/>
        <end position="64"/>
    </location>
</feature>
<evidence type="ECO:0000313" key="3">
    <source>
        <dbReference type="EMBL" id="EQD47833.1"/>
    </source>
</evidence>
<protein>
    <submittedName>
        <fullName evidence="3">Uncharacterized protein</fullName>
    </submittedName>
</protein>
<feature type="domain" description="TiaS FLD" evidence="1">
    <location>
        <begin position="74"/>
        <end position="187"/>
    </location>
</feature>
<evidence type="ECO:0000259" key="1">
    <source>
        <dbReference type="Pfam" id="PF08489"/>
    </source>
</evidence>
<organism evidence="3">
    <name type="scientific">mine drainage metagenome</name>
    <dbReference type="NCBI Taxonomy" id="410659"/>
    <lineage>
        <taxon>unclassified sequences</taxon>
        <taxon>metagenomes</taxon>
        <taxon>ecological metagenomes</taxon>
    </lineage>
</organism>
<dbReference type="Gene3D" id="3.30.70.2200">
    <property type="match status" value="1"/>
</dbReference>